<keyword evidence="3" id="KW-1185">Reference proteome</keyword>
<accession>A0ABT5LA52</accession>
<dbReference type="Proteomes" id="UP001218788">
    <property type="component" value="Unassembled WGS sequence"/>
</dbReference>
<dbReference type="EMBL" id="JAQQXP010000005">
    <property type="protein sequence ID" value="MDC8833003.1"/>
    <property type="molecule type" value="Genomic_DNA"/>
</dbReference>
<feature type="coiled-coil region" evidence="1">
    <location>
        <begin position="257"/>
        <end position="284"/>
    </location>
</feature>
<proteinExistence type="predicted"/>
<evidence type="ECO:0000313" key="3">
    <source>
        <dbReference type="Proteomes" id="UP001218788"/>
    </source>
</evidence>
<organism evidence="2 3">
    <name type="scientific">Alteromonas gilva</name>
    <dbReference type="NCBI Taxonomy" id="2987522"/>
    <lineage>
        <taxon>Bacteria</taxon>
        <taxon>Pseudomonadati</taxon>
        <taxon>Pseudomonadota</taxon>
        <taxon>Gammaproteobacteria</taxon>
        <taxon>Alteromonadales</taxon>
        <taxon>Alteromonadaceae</taxon>
        <taxon>Alteromonas/Salinimonas group</taxon>
        <taxon>Alteromonas</taxon>
    </lineage>
</organism>
<comment type="caution">
    <text evidence="2">The sequence shown here is derived from an EMBL/GenBank/DDBJ whole genome shotgun (WGS) entry which is preliminary data.</text>
</comment>
<dbReference type="RefSeq" id="WP_273642921.1">
    <property type="nucleotide sequence ID" value="NZ_JAQQXP010000005.1"/>
</dbReference>
<evidence type="ECO:0000313" key="2">
    <source>
        <dbReference type="EMBL" id="MDC8833003.1"/>
    </source>
</evidence>
<reference evidence="2 3" key="1">
    <citation type="submission" date="2022-10" db="EMBL/GenBank/DDBJ databases">
        <title>Alteromonas sp. chi3 Genome sequencing.</title>
        <authorList>
            <person name="Park S."/>
        </authorList>
    </citation>
    <scope>NUCLEOTIDE SEQUENCE [LARGE SCALE GENOMIC DNA]</scope>
    <source>
        <strain evidence="3">chi3</strain>
    </source>
</reference>
<gene>
    <name evidence="2" type="ORF">OIK42_19790</name>
</gene>
<protein>
    <submittedName>
        <fullName evidence="2">Uncharacterized protein</fullName>
    </submittedName>
</protein>
<evidence type="ECO:0000256" key="1">
    <source>
        <dbReference type="SAM" id="Coils"/>
    </source>
</evidence>
<sequence length="313" mass="35190">MSMTLTSALEFKANWLSSLLDWLESLLWHDEYNVDTKSEVYYVFKAYPASLKPSQKADWAKIQARVVNPFVGGDAYHYLSANGVAIWTTAGSFQGLPETAAQGVLADGMHRVTGENFAYEQHWAAGEMTACHVLTEKATDAVAMSEEQRGYWARHRNIDRWLKKPITWAMLAGVVFGVMIAWQAGSFVSLAVQGNQLDSDIVKLEDLVGDRLDEQARLQNDQQFIGRAQSWQSEAGYLPQALAEVLSELGESSKWQINLLEWQLKELKVELQMANLNIAELVTKLEQSPLFERVAIRPHANEDTWILEVVAGE</sequence>
<name>A0ABT5LA52_9ALTE</name>
<keyword evidence="1" id="KW-0175">Coiled coil</keyword>